<evidence type="ECO:0000256" key="5">
    <source>
        <dbReference type="HAMAP-Rule" id="MF_00376"/>
    </source>
</evidence>
<gene>
    <name evidence="5" type="primary">coaE</name>
    <name evidence="7" type="ORF">CYPRO_2132</name>
</gene>
<organism evidence="7 8">
    <name type="scientific">Cyclonatronum proteinivorum</name>
    <dbReference type="NCBI Taxonomy" id="1457365"/>
    <lineage>
        <taxon>Bacteria</taxon>
        <taxon>Pseudomonadati</taxon>
        <taxon>Balneolota</taxon>
        <taxon>Balneolia</taxon>
        <taxon>Balneolales</taxon>
        <taxon>Cyclonatronaceae</taxon>
        <taxon>Cyclonatronum</taxon>
    </lineage>
</organism>
<evidence type="ECO:0000256" key="1">
    <source>
        <dbReference type="ARBA" id="ARBA00009018"/>
    </source>
</evidence>
<name>A0A345ULM9_9BACT</name>
<feature type="binding site" evidence="5">
    <location>
        <begin position="11"/>
        <end position="16"/>
    </location>
    <ligand>
        <name>ATP</name>
        <dbReference type="ChEBI" id="CHEBI:30616"/>
    </ligand>
</feature>
<dbReference type="PANTHER" id="PTHR10695:SF46">
    <property type="entry name" value="BIFUNCTIONAL COENZYME A SYNTHASE-RELATED"/>
    <property type="match status" value="1"/>
</dbReference>
<keyword evidence="4 5" id="KW-0173">Coenzyme A biosynthesis</keyword>
<dbReference type="GO" id="GO:0005737">
    <property type="term" value="C:cytoplasm"/>
    <property type="evidence" value="ECO:0007669"/>
    <property type="project" value="UniProtKB-SubCell"/>
</dbReference>
<keyword evidence="2 5" id="KW-0547">Nucleotide-binding</keyword>
<comment type="function">
    <text evidence="5">Catalyzes the phosphorylation of the 3'-hydroxyl group of dephosphocoenzyme A to form coenzyme A.</text>
</comment>
<proteinExistence type="inferred from homology"/>
<comment type="subcellular location">
    <subcellularLocation>
        <location evidence="5">Cytoplasm</location>
    </subcellularLocation>
</comment>
<evidence type="ECO:0000256" key="3">
    <source>
        <dbReference type="ARBA" id="ARBA00022840"/>
    </source>
</evidence>
<dbReference type="PROSITE" id="PS51219">
    <property type="entry name" value="DPCK"/>
    <property type="match status" value="1"/>
</dbReference>
<comment type="pathway">
    <text evidence="5">Cofactor biosynthesis; coenzyme A biosynthesis; CoA from (R)-pantothenate: step 5/5.</text>
</comment>
<dbReference type="HAMAP" id="MF_00376">
    <property type="entry name" value="Dephospho_CoA_kinase"/>
    <property type="match status" value="1"/>
</dbReference>
<keyword evidence="3 5" id="KW-0067">ATP-binding</keyword>
<dbReference type="Gene3D" id="3.40.50.300">
    <property type="entry name" value="P-loop containing nucleotide triphosphate hydrolases"/>
    <property type="match status" value="1"/>
</dbReference>
<accession>A0A345ULM9</accession>
<keyword evidence="5" id="KW-0963">Cytoplasm</keyword>
<dbReference type="UniPathway" id="UPA00241">
    <property type="reaction ID" value="UER00356"/>
</dbReference>
<comment type="catalytic activity">
    <reaction evidence="5">
        <text>3'-dephospho-CoA + ATP = ADP + CoA + H(+)</text>
        <dbReference type="Rhea" id="RHEA:18245"/>
        <dbReference type="ChEBI" id="CHEBI:15378"/>
        <dbReference type="ChEBI" id="CHEBI:30616"/>
        <dbReference type="ChEBI" id="CHEBI:57287"/>
        <dbReference type="ChEBI" id="CHEBI:57328"/>
        <dbReference type="ChEBI" id="CHEBI:456216"/>
        <dbReference type="EC" id="2.7.1.24"/>
    </reaction>
</comment>
<evidence type="ECO:0000313" key="7">
    <source>
        <dbReference type="EMBL" id="AXJ01381.1"/>
    </source>
</evidence>
<dbReference type="InterPro" id="IPR001977">
    <property type="entry name" value="Depp_CoAkinase"/>
</dbReference>
<keyword evidence="8" id="KW-1185">Reference proteome</keyword>
<comment type="similarity">
    <text evidence="1 5">Belongs to the CoaE family.</text>
</comment>
<dbReference type="PANTHER" id="PTHR10695">
    <property type="entry name" value="DEPHOSPHO-COA KINASE-RELATED"/>
    <property type="match status" value="1"/>
</dbReference>
<dbReference type="GO" id="GO:0005524">
    <property type="term" value="F:ATP binding"/>
    <property type="evidence" value="ECO:0007669"/>
    <property type="project" value="UniProtKB-UniRule"/>
</dbReference>
<protein>
    <recommendedName>
        <fullName evidence="5 6">Dephospho-CoA kinase</fullName>
        <ecNumber evidence="5 6">2.7.1.24</ecNumber>
    </recommendedName>
    <alternativeName>
        <fullName evidence="5">Dephosphocoenzyme A kinase</fullName>
    </alternativeName>
</protein>
<dbReference type="GO" id="GO:0004140">
    <property type="term" value="F:dephospho-CoA kinase activity"/>
    <property type="evidence" value="ECO:0007669"/>
    <property type="project" value="UniProtKB-UniRule"/>
</dbReference>
<dbReference type="EMBL" id="CP027806">
    <property type="protein sequence ID" value="AXJ01381.1"/>
    <property type="molecule type" value="Genomic_DNA"/>
</dbReference>
<evidence type="ECO:0000256" key="6">
    <source>
        <dbReference type="NCBIfam" id="TIGR00152"/>
    </source>
</evidence>
<dbReference type="InterPro" id="IPR027417">
    <property type="entry name" value="P-loop_NTPase"/>
</dbReference>
<reference evidence="7 8" key="1">
    <citation type="submission" date="2018-03" db="EMBL/GenBank/DDBJ databases">
        <title>Phenotypic and genomic properties of Cyclonatronum proteinivorum gen. nov., sp. nov., a haloalkaliphilic bacteroidete from soda lakes possessing Na+-translocating rhodopsin.</title>
        <authorList>
            <person name="Toshchakov S.V."/>
            <person name="Korzhenkov A."/>
            <person name="Samarov N.I."/>
            <person name="Kublanov I.V."/>
            <person name="Muntyan M.S."/>
            <person name="Sorokin D.Y."/>
        </authorList>
    </citation>
    <scope>NUCLEOTIDE SEQUENCE [LARGE SCALE GENOMIC DNA]</scope>
    <source>
        <strain evidence="7 8">Omega</strain>
    </source>
</reference>
<keyword evidence="5 7" id="KW-0418">Kinase</keyword>
<dbReference type="AlphaFoldDB" id="A0A345ULM9"/>
<dbReference type="KEGG" id="cprv:CYPRO_2132"/>
<keyword evidence="5" id="KW-0808">Transferase</keyword>
<dbReference type="CDD" id="cd02022">
    <property type="entry name" value="DPCK"/>
    <property type="match status" value="1"/>
</dbReference>
<dbReference type="NCBIfam" id="TIGR00152">
    <property type="entry name" value="dephospho-CoA kinase"/>
    <property type="match status" value="1"/>
</dbReference>
<dbReference type="EC" id="2.7.1.24" evidence="5 6"/>
<dbReference type="Proteomes" id="UP000254808">
    <property type="component" value="Chromosome"/>
</dbReference>
<dbReference type="SUPFAM" id="SSF52540">
    <property type="entry name" value="P-loop containing nucleoside triphosphate hydrolases"/>
    <property type="match status" value="1"/>
</dbReference>
<dbReference type="GO" id="GO:0015937">
    <property type="term" value="P:coenzyme A biosynthetic process"/>
    <property type="evidence" value="ECO:0007669"/>
    <property type="project" value="UniProtKB-UniRule"/>
</dbReference>
<dbReference type="Pfam" id="PF01121">
    <property type="entry name" value="CoaE"/>
    <property type="match status" value="1"/>
</dbReference>
<evidence type="ECO:0000256" key="4">
    <source>
        <dbReference type="ARBA" id="ARBA00022993"/>
    </source>
</evidence>
<evidence type="ECO:0000256" key="2">
    <source>
        <dbReference type="ARBA" id="ARBA00022741"/>
    </source>
</evidence>
<sequence length="197" mass="21600">MKLVGLTGGIGSGKTTVAKIWADLGAFVMDADQTAKTLMTTDPELIAGLKAAFGEAVYTSDGSLNRPYLAQEAFEKGRVEELNRLVHPAVYRETDRLIGVQREKGTPVFVKEAALLLKHGRPAMLDVVVLCEAGEAVRKARVQARDGHNEAHISQRMAQQKGLFEALDPQRDIIIENNGTREELHQKARAVWAELIS</sequence>
<evidence type="ECO:0000313" key="8">
    <source>
        <dbReference type="Proteomes" id="UP000254808"/>
    </source>
</evidence>